<dbReference type="InterPro" id="IPR007947">
    <property type="entry name" value="CD164_MGC24"/>
</dbReference>
<dbReference type="AlphaFoldDB" id="A0A7R8ZK60"/>
<gene>
    <name evidence="11" type="ORF">CTOB1V02_LOCUS4820</name>
</gene>
<evidence type="ECO:0000256" key="1">
    <source>
        <dbReference type="ARBA" id="ARBA00004479"/>
    </source>
</evidence>
<dbReference type="GO" id="GO:0016020">
    <property type="term" value="C:membrane"/>
    <property type="evidence" value="ECO:0007669"/>
    <property type="project" value="UniProtKB-SubCell"/>
</dbReference>
<proteinExistence type="inferred from homology"/>
<dbReference type="Pfam" id="PF05283">
    <property type="entry name" value="MGC-24"/>
    <property type="match status" value="1"/>
</dbReference>
<sequence>MHGSPIRPSRNIATTSSLKEPNRRLRGFLDSLQVYCPVEGCSAKIKAEELERHVEKCKTSRWFQCTKGCDQLIKLNDLKNHDCLDTLKTLLKFEVARTLSLQGEKSQQSSCSSSVIQDLQRQNGSLKDALALKQAEINDRCEELEKQNLSLQRQNASLKKEMKDALALKQAEIYDRCEELEKQNLSLQRQNASLKKEMKDALALKQAEINNRCEELEEQNLWQLLRENASLKEQIKDALALKQAEISDRCEELEEQNLSLQRQNASLKKEMKDVLALKEAEINDRCEELEKQNLWQLQRQNASLKKEMKDALALKQAEINDRCEELEKQNLSLQRQNASLKKEIKDARALKEEQTNDFFIQLRRSVTTSSLKEPNRRLRGFLDSLQVYCPVEGCSVKIKAEELERHVEKCKNSRWIRCTKGCDQLIKLSDLKNHDCLDTLKTLLKFEIARTLSIQGQGEKSQKGSCSSSVIQDLQRQNVSLKDALALKETEINNLKSQLRGNESLIEQQQNTIRDLTNRCKELEVQRQATVIQGLPQQLQTLSLKNEVAVAGPSGAPVAASQPGSSAPSAERELQWSPCGDGFKFICQLKVNSDLEIGEEVWSPVLRKDGFLPSLPKELEIVPNAETFAFAGVPFMEENDEMYSPPLDCLWRQWKLRLKRGQGESGGYVALVAQPDAQNDWLKNSHIILTLKAQKGYDSAEECSRIPGIESLSEEILLHIFKFLPLRELLRIAPVCRRWHRVAMDSSLWDAVDLSDDLSSALHCACALKSAVQRRTRYLSLAMSPFFDPLRQMNYLLQSSLLCRHRHWPLKAKSRLVFLDLSGCDVPSHVLSAILRSSLHLQKLSLEYCELDTEICDALSNCRRLRVLDLARTTGGKGYDIARFLLVLTRLEELSLCSSKIRSLEEICLALPRSLRRLSLGNVLTSKEDLQKISWTCDSLQELDLSPNFLLGRDSIQVIGSWLLNLEILKLRWCESLTIDDFRLLRPLRRLRVLLCHRESSQGFLSQIDHIRRLTENPTLEVNSTNAFVCTVARPYVGERKGYIWGKRIRRNFASASSQDKETLHENIQLVVKETYPTTTTAAPSNTTTTAKPSPAPSGSGGGGFSAASFIGGIILLAVIQVIGFLGFKFYRSRTGGAPANYSNLQ</sequence>
<dbReference type="SUPFAM" id="SSF49599">
    <property type="entry name" value="TRAF domain-like"/>
    <property type="match status" value="2"/>
</dbReference>
<dbReference type="Gene3D" id="3.80.10.10">
    <property type="entry name" value="Ribonuclease Inhibitor"/>
    <property type="match status" value="1"/>
</dbReference>
<dbReference type="SUPFAM" id="SSF52047">
    <property type="entry name" value="RNI-like"/>
    <property type="match status" value="1"/>
</dbReference>
<evidence type="ECO:0000256" key="9">
    <source>
        <dbReference type="SAM" id="MobiDB-lite"/>
    </source>
</evidence>
<dbReference type="InterPro" id="IPR036047">
    <property type="entry name" value="F-box-like_dom_sf"/>
</dbReference>
<feature type="region of interest" description="Disordered" evidence="9">
    <location>
        <begin position="1079"/>
        <end position="1099"/>
    </location>
</feature>
<evidence type="ECO:0000256" key="6">
    <source>
        <dbReference type="ARBA" id="ARBA00023136"/>
    </source>
</evidence>
<dbReference type="SMART" id="SM00256">
    <property type="entry name" value="FBOX"/>
    <property type="match status" value="1"/>
</dbReference>
<evidence type="ECO:0000256" key="5">
    <source>
        <dbReference type="ARBA" id="ARBA00022989"/>
    </source>
</evidence>
<protein>
    <submittedName>
        <fullName evidence="11">Uncharacterized protein</fullName>
    </submittedName>
</protein>
<dbReference type="OrthoDB" id="2095648at2759"/>
<dbReference type="EMBL" id="OB660972">
    <property type="protein sequence ID" value="CAD7226909.1"/>
    <property type="molecule type" value="Genomic_DNA"/>
</dbReference>
<evidence type="ECO:0000256" key="8">
    <source>
        <dbReference type="SAM" id="Coils"/>
    </source>
</evidence>
<comment type="subcellular location">
    <subcellularLocation>
        <location evidence="1">Membrane</location>
        <topology evidence="1">Single-pass type I membrane protein</topology>
    </subcellularLocation>
</comment>
<dbReference type="InterPro" id="IPR001810">
    <property type="entry name" value="F-box_dom"/>
</dbReference>
<feature type="compositionally biased region" description="Low complexity" evidence="9">
    <location>
        <begin position="554"/>
        <end position="569"/>
    </location>
</feature>
<feature type="transmembrane region" description="Helical" evidence="10">
    <location>
        <begin position="1105"/>
        <end position="1128"/>
    </location>
</feature>
<dbReference type="SUPFAM" id="SSF81383">
    <property type="entry name" value="F-box domain"/>
    <property type="match status" value="1"/>
</dbReference>
<evidence type="ECO:0000256" key="3">
    <source>
        <dbReference type="ARBA" id="ARBA00022692"/>
    </source>
</evidence>
<keyword evidence="8" id="KW-0175">Coiled coil</keyword>
<dbReference type="InterPro" id="IPR032675">
    <property type="entry name" value="LRR_dom_sf"/>
</dbReference>
<dbReference type="PANTHER" id="PTHR23159">
    <property type="entry name" value="CENTROSOMAL PROTEIN 2"/>
    <property type="match status" value="1"/>
</dbReference>
<feature type="compositionally biased region" description="Low complexity" evidence="9">
    <location>
        <begin position="1079"/>
        <end position="1093"/>
    </location>
</feature>
<dbReference type="Gene3D" id="3.30.40.10">
    <property type="entry name" value="Zinc/RING finger domain, C3HC4 (zinc finger)"/>
    <property type="match status" value="2"/>
</dbReference>
<name>A0A7R8ZK60_9CRUS</name>
<feature type="region of interest" description="Disordered" evidence="9">
    <location>
        <begin position="554"/>
        <end position="573"/>
    </location>
</feature>
<dbReference type="Pfam" id="PF12937">
    <property type="entry name" value="F-box-like"/>
    <property type="match status" value="1"/>
</dbReference>
<dbReference type="PANTHER" id="PTHR23159:SF60">
    <property type="entry name" value="SPINDLE ASSEMBLY ABNORMAL PROTEIN 4"/>
    <property type="match status" value="1"/>
</dbReference>
<feature type="coiled-coil region" evidence="8">
    <location>
        <begin position="471"/>
        <end position="533"/>
    </location>
</feature>
<accession>A0A7R8ZK60</accession>
<keyword evidence="6 10" id="KW-0472">Membrane</keyword>
<evidence type="ECO:0000256" key="2">
    <source>
        <dbReference type="ARBA" id="ARBA00005341"/>
    </source>
</evidence>
<keyword evidence="7" id="KW-0325">Glycoprotein</keyword>
<dbReference type="InterPro" id="IPR013083">
    <property type="entry name" value="Znf_RING/FYVE/PHD"/>
</dbReference>
<keyword evidence="4" id="KW-0732">Signal</keyword>
<evidence type="ECO:0000256" key="7">
    <source>
        <dbReference type="ARBA" id="ARBA00023180"/>
    </source>
</evidence>
<reference evidence="11" key="1">
    <citation type="submission" date="2020-11" db="EMBL/GenBank/DDBJ databases">
        <authorList>
            <person name="Tran Van P."/>
        </authorList>
    </citation>
    <scope>NUCLEOTIDE SEQUENCE</scope>
</reference>
<keyword evidence="5 10" id="KW-1133">Transmembrane helix</keyword>
<keyword evidence="3 10" id="KW-0812">Transmembrane</keyword>
<organism evidence="11">
    <name type="scientific">Cyprideis torosa</name>
    <dbReference type="NCBI Taxonomy" id="163714"/>
    <lineage>
        <taxon>Eukaryota</taxon>
        <taxon>Metazoa</taxon>
        <taxon>Ecdysozoa</taxon>
        <taxon>Arthropoda</taxon>
        <taxon>Crustacea</taxon>
        <taxon>Oligostraca</taxon>
        <taxon>Ostracoda</taxon>
        <taxon>Podocopa</taxon>
        <taxon>Podocopida</taxon>
        <taxon>Cytherocopina</taxon>
        <taxon>Cytheroidea</taxon>
        <taxon>Cytherideidae</taxon>
        <taxon>Cyprideis</taxon>
    </lineage>
</organism>
<evidence type="ECO:0000313" key="11">
    <source>
        <dbReference type="EMBL" id="CAD7226909.1"/>
    </source>
</evidence>
<evidence type="ECO:0000256" key="10">
    <source>
        <dbReference type="SAM" id="Phobius"/>
    </source>
</evidence>
<evidence type="ECO:0000256" key="4">
    <source>
        <dbReference type="ARBA" id="ARBA00022729"/>
    </source>
</evidence>
<comment type="similarity">
    <text evidence="2">Belongs to the CD164 family.</text>
</comment>
<dbReference type="PROSITE" id="PS50181">
    <property type="entry name" value="FBOX"/>
    <property type="match status" value="1"/>
</dbReference>
<feature type="coiled-coil region" evidence="8">
    <location>
        <begin position="116"/>
        <end position="357"/>
    </location>
</feature>